<gene>
    <name evidence="2" type="ORF">NQF64_02315</name>
</gene>
<keyword evidence="3" id="KW-1185">Reference proteome</keyword>
<organism evidence="2 3">
    <name type="scientific">Bombella saccharophila</name>
    <dbReference type="NCBI Taxonomy" id="2967338"/>
    <lineage>
        <taxon>Bacteria</taxon>
        <taxon>Pseudomonadati</taxon>
        <taxon>Pseudomonadota</taxon>
        <taxon>Alphaproteobacteria</taxon>
        <taxon>Acetobacterales</taxon>
        <taxon>Acetobacteraceae</taxon>
        <taxon>Bombella</taxon>
    </lineage>
</organism>
<accession>A0ABT3W8M0</accession>
<reference evidence="2 3" key="1">
    <citation type="submission" date="2022-07" db="EMBL/GenBank/DDBJ databases">
        <title>Bombella genomes.</title>
        <authorList>
            <person name="Harer L."/>
            <person name="Styblova S."/>
            <person name="Ehrmann M."/>
        </authorList>
    </citation>
    <scope>NUCLEOTIDE SEQUENCE [LARGE SCALE GENOMIC DNA]</scope>
    <source>
        <strain evidence="2 3">TMW 2.2558</strain>
    </source>
</reference>
<protein>
    <submittedName>
        <fullName evidence="2">Uncharacterized protein</fullName>
    </submittedName>
</protein>
<comment type="caution">
    <text evidence="2">The sequence shown here is derived from an EMBL/GenBank/DDBJ whole genome shotgun (WGS) entry which is preliminary data.</text>
</comment>
<dbReference type="PROSITE" id="PS51257">
    <property type="entry name" value="PROKAR_LIPOPROTEIN"/>
    <property type="match status" value="1"/>
</dbReference>
<keyword evidence="1" id="KW-0472">Membrane</keyword>
<proteinExistence type="predicted"/>
<name>A0ABT3W8M0_9PROT</name>
<feature type="transmembrane region" description="Helical" evidence="1">
    <location>
        <begin position="29"/>
        <end position="53"/>
    </location>
</feature>
<evidence type="ECO:0000256" key="1">
    <source>
        <dbReference type="SAM" id="Phobius"/>
    </source>
</evidence>
<evidence type="ECO:0000313" key="3">
    <source>
        <dbReference type="Proteomes" id="UP001165648"/>
    </source>
</evidence>
<keyword evidence="1" id="KW-0812">Transmembrane</keyword>
<keyword evidence="1" id="KW-1133">Transmembrane helix</keyword>
<sequence length="378" mass="42112">MLKITIITERSISLAGTFAACKLWKIAKLYCVLGVVMRGFVAGILCFVAFVLMPGLGVCADGIPPIEEGLKMVAAQQQYALQRMGLSAALARQALWGAKYKPESMCAQHVSLLLSGYDALHPEFPDDGPPDKDRQERIRLANSGSWRFVYDIEQVHICSKAFLDKTPAKPAYNPENDPVQIMARSFQQDRQGMIDEMVQAGVEKNVAESAAILVTSQKGRYKECARIIYHMYVDGIRGGLDPELVREMNTPDPNTAETDCDIGRMYQDPNAEDPYAPSIERLLKAFREDRKGTIKRLKKAGVRWDHAEDAADLVLSQKGRYWRCAVIVGGLLDNMGYEWGDITHHVDAINKGFYYVGSGMGDGVCDVDNMNHDPREGW</sequence>
<evidence type="ECO:0000313" key="2">
    <source>
        <dbReference type="EMBL" id="MCX5614084.1"/>
    </source>
</evidence>
<dbReference type="EMBL" id="JANIDW010000001">
    <property type="protein sequence ID" value="MCX5614084.1"/>
    <property type="molecule type" value="Genomic_DNA"/>
</dbReference>
<dbReference type="Proteomes" id="UP001165648">
    <property type="component" value="Unassembled WGS sequence"/>
</dbReference>
<dbReference type="RefSeq" id="WP_266106333.1">
    <property type="nucleotide sequence ID" value="NZ_JANIDW010000001.1"/>
</dbReference>